<dbReference type="OrthoDB" id="2515167at2759"/>
<accession>A0A2N5U9V6</accession>
<evidence type="ECO:0000313" key="2">
    <source>
        <dbReference type="Proteomes" id="UP000235388"/>
    </source>
</evidence>
<organism evidence="1 2">
    <name type="scientific">Puccinia coronata f. sp. avenae</name>
    <dbReference type="NCBI Taxonomy" id="200324"/>
    <lineage>
        <taxon>Eukaryota</taxon>
        <taxon>Fungi</taxon>
        <taxon>Dikarya</taxon>
        <taxon>Basidiomycota</taxon>
        <taxon>Pucciniomycotina</taxon>
        <taxon>Pucciniomycetes</taxon>
        <taxon>Pucciniales</taxon>
        <taxon>Pucciniaceae</taxon>
        <taxon>Puccinia</taxon>
    </lineage>
</organism>
<dbReference type="EMBL" id="PGCJ01000275">
    <property type="protein sequence ID" value="PLW34529.1"/>
    <property type="molecule type" value="Genomic_DNA"/>
</dbReference>
<gene>
    <name evidence="1" type="ORF">PCANC_19237</name>
</gene>
<proteinExistence type="predicted"/>
<sequence>MARWILEHKQNANQIQAEEGFMVALQYDIQIRANAFAHKVTLPDGSTLVANISIMEKEFETHAMQQLNASMSSNSTRGTLMHQARHAVSLLL</sequence>
<reference evidence="1 2" key="1">
    <citation type="submission" date="2017-11" db="EMBL/GenBank/DDBJ databases">
        <title>De novo assembly and phasing of dikaryotic genomes from two isolates of Puccinia coronata f. sp. avenae, the causal agent of oat crown rust.</title>
        <authorList>
            <person name="Miller M.E."/>
            <person name="Zhang Y."/>
            <person name="Omidvar V."/>
            <person name="Sperschneider J."/>
            <person name="Schwessinger B."/>
            <person name="Raley C."/>
            <person name="Palmer J.M."/>
            <person name="Garnica D."/>
            <person name="Upadhyaya N."/>
            <person name="Rathjen J."/>
            <person name="Taylor J.M."/>
            <person name="Park R.F."/>
            <person name="Dodds P.N."/>
            <person name="Hirsch C.D."/>
            <person name="Kianian S.F."/>
            <person name="Figueroa M."/>
        </authorList>
    </citation>
    <scope>NUCLEOTIDE SEQUENCE [LARGE SCALE GENOMIC DNA]</scope>
    <source>
        <strain evidence="1">12NC29</strain>
    </source>
</reference>
<evidence type="ECO:0000313" key="1">
    <source>
        <dbReference type="EMBL" id="PLW34529.1"/>
    </source>
</evidence>
<name>A0A2N5U9V6_9BASI</name>
<dbReference type="AlphaFoldDB" id="A0A2N5U9V6"/>
<dbReference type="Proteomes" id="UP000235388">
    <property type="component" value="Unassembled WGS sequence"/>
</dbReference>
<comment type="caution">
    <text evidence="1">The sequence shown here is derived from an EMBL/GenBank/DDBJ whole genome shotgun (WGS) entry which is preliminary data.</text>
</comment>
<keyword evidence="2" id="KW-1185">Reference proteome</keyword>
<protein>
    <submittedName>
        <fullName evidence="1">Uncharacterized protein</fullName>
    </submittedName>
</protein>